<accession>C6V5R1</accession>
<evidence type="ECO:0000313" key="2">
    <source>
        <dbReference type="EMBL" id="ACT69733.1"/>
    </source>
</evidence>
<dbReference type="AlphaFoldDB" id="C6V5R1"/>
<sequence length="273" mass="30056">MLPTYEFKNQFAFSLGDSTNKIAEEVLGRCFGRVDPLHIRVKTQNVGVISVDILAPDRSTLIKTQIILEVGAKTVLRDIEGQFFGLLHNTTTLIAPSDALSAWILSRIASQEDEHTPGIKNRYEIATKNLKGLKKKSQIFGILGIVFCVYLIIAATLSTAAALTDNSSLNRYGLPTFVALTAVFAALAIAFAVATFCMKKEIKKADIVFSCVHNELLALHDVSIEELAQLCNQYLQEQGMAIELVKPITEHENPPEVTSALPQQNEAEFCRFS</sequence>
<dbReference type="RefSeq" id="WP_015816617.1">
    <property type="nucleotide sequence ID" value="NC_013009.1"/>
</dbReference>
<reference evidence="2 3" key="1">
    <citation type="journal article" date="2009" name="Nucleic Acids Res.">
        <title>Analysis of complete genome sequence of Neorickettsia risticii: causative agent of Potomac horse fever.</title>
        <authorList>
            <person name="Lin M."/>
            <person name="Zhang C."/>
            <person name="Gibson K."/>
            <person name="Rikihisa Y."/>
        </authorList>
    </citation>
    <scope>NUCLEOTIDE SEQUENCE [LARGE SCALE GENOMIC DNA]</scope>
    <source>
        <strain evidence="2 3">Illinois</strain>
    </source>
</reference>
<protein>
    <submittedName>
        <fullName evidence="2">Uncharacterized protein</fullName>
    </submittedName>
</protein>
<feature type="transmembrane region" description="Helical" evidence="1">
    <location>
        <begin position="176"/>
        <end position="197"/>
    </location>
</feature>
<organism evidence="2 3">
    <name type="scientific">Neorickettsia risticii (strain Illinois)</name>
    <dbReference type="NCBI Taxonomy" id="434131"/>
    <lineage>
        <taxon>Bacteria</taxon>
        <taxon>Pseudomonadati</taxon>
        <taxon>Pseudomonadota</taxon>
        <taxon>Alphaproteobacteria</taxon>
        <taxon>Rickettsiales</taxon>
        <taxon>Anaplasmataceae</taxon>
        <taxon>Neorickettsia</taxon>
    </lineage>
</organism>
<feature type="transmembrane region" description="Helical" evidence="1">
    <location>
        <begin position="139"/>
        <end position="164"/>
    </location>
</feature>
<keyword evidence="1" id="KW-1133">Transmembrane helix</keyword>
<dbReference type="EMBL" id="CP001431">
    <property type="protein sequence ID" value="ACT69733.1"/>
    <property type="molecule type" value="Genomic_DNA"/>
</dbReference>
<gene>
    <name evidence="2" type="ordered locus">NRI_0755</name>
</gene>
<name>C6V5R1_NEORI</name>
<dbReference type="Proteomes" id="UP000001627">
    <property type="component" value="Chromosome"/>
</dbReference>
<dbReference type="STRING" id="434131.NRI_0755"/>
<keyword evidence="1" id="KW-0472">Membrane</keyword>
<dbReference type="OrthoDB" id="7165519at2"/>
<evidence type="ECO:0000313" key="3">
    <source>
        <dbReference type="Proteomes" id="UP000001627"/>
    </source>
</evidence>
<dbReference type="KEGG" id="nri:NRI_0755"/>
<evidence type="ECO:0000256" key="1">
    <source>
        <dbReference type="SAM" id="Phobius"/>
    </source>
</evidence>
<keyword evidence="3" id="KW-1185">Reference proteome</keyword>
<keyword evidence="1" id="KW-0812">Transmembrane</keyword>
<proteinExistence type="predicted"/>
<dbReference type="HOGENOM" id="CLU_1018740_0_0_5"/>